<keyword evidence="1" id="KW-0645">Protease</keyword>
<sequence length="137" mass="15204">MSEIRWRHDNRRIVLPVYIFGADNPADLTHVTATALVDTGATVSAIDQRIAEELRLESHGKRPLQSAHGLGHAERFIFRIGLFPDNSAANALPFIFEETYGFSLKSSEHFAALIGMDVLRQCDFSIDRAGNCCLVFG</sequence>
<proteinExistence type="predicted"/>
<organism evidence="1 2">
    <name type="scientific">Sphingobium algorifonticola</name>
    <dbReference type="NCBI Taxonomy" id="2008318"/>
    <lineage>
        <taxon>Bacteria</taxon>
        <taxon>Pseudomonadati</taxon>
        <taxon>Pseudomonadota</taxon>
        <taxon>Alphaproteobacteria</taxon>
        <taxon>Sphingomonadales</taxon>
        <taxon>Sphingomonadaceae</taxon>
        <taxon>Sphingobium</taxon>
    </lineage>
</organism>
<name>A0A437JDB6_9SPHN</name>
<gene>
    <name evidence="1" type="ORF">ENE74_04875</name>
</gene>
<dbReference type="AlphaFoldDB" id="A0A437JDB6"/>
<keyword evidence="2" id="KW-1185">Reference proteome</keyword>
<accession>A0A437JDB6</accession>
<dbReference type="GO" id="GO:0004190">
    <property type="term" value="F:aspartic-type endopeptidase activity"/>
    <property type="evidence" value="ECO:0007669"/>
    <property type="project" value="InterPro"/>
</dbReference>
<dbReference type="CDD" id="cd00303">
    <property type="entry name" value="retropepsin_like"/>
    <property type="match status" value="1"/>
</dbReference>
<dbReference type="PROSITE" id="PS00141">
    <property type="entry name" value="ASP_PROTEASE"/>
    <property type="match status" value="1"/>
</dbReference>
<evidence type="ECO:0000313" key="1">
    <source>
        <dbReference type="EMBL" id="RVT43919.1"/>
    </source>
</evidence>
<protein>
    <submittedName>
        <fullName evidence="1">Retroviral-like aspartic protease</fullName>
    </submittedName>
</protein>
<evidence type="ECO:0000313" key="2">
    <source>
        <dbReference type="Proteomes" id="UP000282977"/>
    </source>
</evidence>
<dbReference type="Proteomes" id="UP000282977">
    <property type="component" value="Unassembled WGS sequence"/>
</dbReference>
<dbReference type="InterPro" id="IPR001969">
    <property type="entry name" value="Aspartic_peptidase_AS"/>
</dbReference>
<comment type="caution">
    <text evidence="1">The sequence shown here is derived from an EMBL/GenBank/DDBJ whole genome shotgun (WGS) entry which is preliminary data.</text>
</comment>
<dbReference type="Pfam" id="PF13975">
    <property type="entry name" value="gag-asp_proteas"/>
    <property type="match status" value="1"/>
</dbReference>
<dbReference type="GO" id="GO:0006508">
    <property type="term" value="P:proteolysis"/>
    <property type="evidence" value="ECO:0007669"/>
    <property type="project" value="UniProtKB-KW"/>
</dbReference>
<dbReference type="OrthoDB" id="7447720at2"/>
<dbReference type="EMBL" id="RZUL01000001">
    <property type="protein sequence ID" value="RVT43919.1"/>
    <property type="molecule type" value="Genomic_DNA"/>
</dbReference>
<dbReference type="SUPFAM" id="SSF50630">
    <property type="entry name" value="Acid proteases"/>
    <property type="match status" value="1"/>
</dbReference>
<dbReference type="Gene3D" id="2.40.70.10">
    <property type="entry name" value="Acid Proteases"/>
    <property type="match status" value="1"/>
</dbReference>
<dbReference type="InterPro" id="IPR021109">
    <property type="entry name" value="Peptidase_aspartic_dom_sf"/>
</dbReference>
<reference evidence="1 2" key="1">
    <citation type="submission" date="2019-01" db="EMBL/GenBank/DDBJ databases">
        <authorList>
            <person name="Chen W.-M."/>
        </authorList>
    </citation>
    <scope>NUCLEOTIDE SEQUENCE [LARGE SCALE GENOMIC DNA]</scope>
    <source>
        <strain evidence="1 2">TLA-22</strain>
    </source>
</reference>
<keyword evidence="1" id="KW-0378">Hydrolase</keyword>